<sequence length="730" mass="84156">MNEVDLSTPESLQVIIDFLQMGMDPQNQALFIDNLSQIESNSMFIFALIKVISNQDVAIPIRVVATSLLRHNFFKIPNNLVDDFLQAVDQNLFYSLQIPISNLVNEIAVLTAEIYQNFKYYKRTNISIFPDLNQKLTETIQIPEYVENSLIFAIEFANVDYNIGSTFLTFLPNFVIGQLSEYSLHLASLLPLHSNKFKETIVPIIFSNVNELTEKSLSFACVIVGNILRDSRDQILIDFIVECMNNASDSVAFHAADSIYQNEMISYQESIVVALFKRLGNDFNLCESNVSTFYMKVLKYYYTTYIEKAHPFLLLLINQSLESKEVSESQMRCAIRCYSILRFEKETDVENLFIFLSKFLNTTFCCDASYAITKITKKYPSYYPQTFQVIFQGLNSDSHEIRYQLLNYLTNLSFKIFPRLSEDVKNSMPCEPYLESLLQMIVTRSSQSDYEDEFVVLLRLVASFCNIVQSFDQGNLSQLIQMTFEIINQSTTFSVECLNIFGSIIYKEKDCFQQLFQLVQPIVTSLLFNNSDDVNILQYALNFFAMAVIGANRFQFISDEFNGLLLPVCIFTFSLIDPFSQVSSCESQNAGWLLFYRIILYDAGLFDNLKVPLINLLRVVNKNKYDLKLIGIKCQFVLVLIDSYQQLLDFELKKDLICICYLYLVEDIWDGDFYRQVCMLCLLKLSLITPEYSLDAKVIDDAKLMIEYINDPIILKGITDCLQNISQSHE</sequence>
<accession>A0ABR2KRS0</accession>
<dbReference type="EMBL" id="JAPFFF010000003">
    <property type="protein sequence ID" value="KAK8893743.1"/>
    <property type="molecule type" value="Genomic_DNA"/>
</dbReference>
<dbReference type="Gene3D" id="1.25.10.10">
    <property type="entry name" value="Leucine-rich Repeat Variant"/>
    <property type="match status" value="1"/>
</dbReference>
<organism evidence="1 2">
    <name type="scientific">Tritrichomonas musculus</name>
    <dbReference type="NCBI Taxonomy" id="1915356"/>
    <lineage>
        <taxon>Eukaryota</taxon>
        <taxon>Metamonada</taxon>
        <taxon>Parabasalia</taxon>
        <taxon>Tritrichomonadida</taxon>
        <taxon>Tritrichomonadidae</taxon>
        <taxon>Tritrichomonas</taxon>
    </lineage>
</organism>
<proteinExistence type="predicted"/>
<reference evidence="1 2" key="1">
    <citation type="submission" date="2024-04" db="EMBL/GenBank/DDBJ databases">
        <title>Tritrichomonas musculus Genome.</title>
        <authorList>
            <person name="Alves-Ferreira E."/>
            <person name="Grigg M."/>
            <person name="Lorenzi H."/>
            <person name="Galac M."/>
        </authorList>
    </citation>
    <scope>NUCLEOTIDE SEQUENCE [LARGE SCALE GENOMIC DNA]</scope>
    <source>
        <strain evidence="1 2">EAF2021</strain>
    </source>
</reference>
<gene>
    <name evidence="1" type="ORF">M9Y10_022172</name>
</gene>
<comment type="caution">
    <text evidence="1">The sequence shown here is derived from an EMBL/GenBank/DDBJ whole genome shotgun (WGS) entry which is preliminary data.</text>
</comment>
<keyword evidence="2" id="KW-1185">Reference proteome</keyword>
<dbReference type="InterPro" id="IPR011989">
    <property type="entry name" value="ARM-like"/>
</dbReference>
<dbReference type="InterPro" id="IPR016024">
    <property type="entry name" value="ARM-type_fold"/>
</dbReference>
<dbReference type="Proteomes" id="UP001470230">
    <property type="component" value="Unassembled WGS sequence"/>
</dbReference>
<evidence type="ECO:0000313" key="1">
    <source>
        <dbReference type="EMBL" id="KAK8893743.1"/>
    </source>
</evidence>
<name>A0ABR2KRS0_9EUKA</name>
<evidence type="ECO:0000313" key="2">
    <source>
        <dbReference type="Proteomes" id="UP001470230"/>
    </source>
</evidence>
<evidence type="ECO:0008006" key="3">
    <source>
        <dbReference type="Google" id="ProtNLM"/>
    </source>
</evidence>
<protein>
    <recommendedName>
        <fullName evidence="3">Importin N-terminal domain-containing protein</fullName>
    </recommendedName>
</protein>
<dbReference type="SUPFAM" id="SSF48371">
    <property type="entry name" value="ARM repeat"/>
    <property type="match status" value="1"/>
</dbReference>